<name>A0ABN8Y9K2_RANTA</name>
<gene>
    <name evidence="2" type="ORF">MRATA1EN1_LOCUS6204</name>
</gene>
<accession>A0ABN8Y9K2</accession>
<protein>
    <submittedName>
        <fullName evidence="2">Uncharacterized protein</fullName>
    </submittedName>
</protein>
<organism evidence="2 3">
    <name type="scientific">Rangifer tarandus platyrhynchus</name>
    <name type="common">Svalbard reindeer</name>
    <dbReference type="NCBI Taxonomy" id="3082113"/>
    <lineage>
        <taxon>Eukaryota</taxon>
        <taxon>Metazoa</taxon>
        <taxon>Chordata</taxon>
        <taxon>Craniata</taxon>
        <taxon>Vertebrata</taxon>
        <taxon>Euteleostomi</taxon>
        <taxon>Mammalia</taxon>
        <taxon>Eutheria</taxon>
        <taxon>Laurasiatheria</taxon>
        <taxon>Artiodactyla</taxon>
        <taxon>Ruminantia</taxon>
        <taxon>Pecora</taxon>
        <taxon>Cervidae</taxon>
        <taxon>Odocoileinae</taxon>
        <taxon>Rangifer</taxon>
    </lineage>
</organism>
<keyword evidence="3" id="KW-1185">Reference proteome</keyword>
<evidence type="ECO:0000313" key="2">
    <source>
        <dbReference type="EMBL" id="CAI9157242.1"/>
    </source>
</evidence>
<evidence type="ECO:0000256" key="1">
    <source>
        <dbReference type="SAM" id="MobiDB-lite"/>
    </source>
</evidence>
<proteinExistence type="predicted"/>
<reference evidence="2" key="1">
    <citation type="submission" date="2023-04" db="EMBL/GenBank/DDBJ databases">
        <authorList>
            <consortium name="ELIXIR-Norway"/>
        </authorList>
    </citation>
    <scope>NUCLEOTIDE SEQUENCE [LARGE SCALE GENOMIC DNA]</scope>
</reference>
<dbReference type="EMBL" id="OX459951">
    <property type="protein sequence ID" value="CAI9157242.1"/>
    <property type="molecule type" value="Genomic_DNA"/>
</dbReference>
<sequence>MASAAVTVTWGPFRCPRAGGSLRSASPPGPGWLWHGHGGPGQGQGQPTIAHLTPSPVSSLTARASGWRDQRRLHKRGFPTEPGLAVSSPPRAQPGLPRMRL</sequence>
<feature type="region of interest" description="Disordered" evidence="1">
    <location>
        <begin position="13"/>
        <end position="101"/>
    </location>
</feature>
<dbReference type="Proteomes" id="UP001176941">
    <property type="component" value="Chromosome 15"/>
</dbReference>
<evidence type="ECO:0000313" key="3">
    <source>
        <dbReference type="Proteomes" id="UP001176941"/>
    </source>
</evidence>